<gene>
    <name evidence="2" type="ORF">GCM10025874_27160</name>
</gene>
<evidence type="ECO:0000313" key="2">
    <source>
        <dbReference type="EMBL" id="GMA29463.1"/>
    </source>
</evidence>
<dbReference type="RefSeq" id="WP_284233597.1">
    <property type="nucleotide sequence ID" value="NZ_BSUL01000001.1"/>
</dbReference>
<dbReference type="AlphaFoldDB" id="A0AA37UFB8"/>
<dbReference type="Proteomes" id="UP001157160">
    <property type="component" value="Unassembled WGS sequence"/>
</dbReference>
<reference evidence="2 3" key="1">
    <citation type="journal article" date="2014" name="Int. J. Syst. Evol. Microbiol.">
        <title>Complete genome sequence of Corynebacterium casei LMG S-19264T (=DSM 44701T), isolated from a smear-ripened cheese.</title>
        <authorList>
            <consortium name="US DOE Joint Genome Institute (JGI-PGF)"/>
            <person name="Walter F."/>
            <person name="Albersmeier A."/>
            <person name="Kalinowski J."/>
            <person name="Ruckert C."/>
        </authorList>
    </citation>
    <scope>NUCLEOTIDE SEQUENCE [LARGE SCALE GENOMIC DNA]</scope>
    <source>
        <strain evidence="2 3">NBRC 112289</strain>
    </source>
</reference>
<dbReference type="EMBL" id="BSUL01000001">
    <property type="protein sequence ID" value="GMA29463.1"/>
    <property type="molecule type" value="Genomic_DNA"/>
</dbReference>
<comment type="caution">
    <text evidence="2">The sequence shown here is derived from an EMBL/GenBank/DDBJ whole genome shotgun (WGS) entry which is preliminary data.</text>
</comment>
<evidence type="ECO:0000256" key="1">
    <source>
        <dbReference type="SAM" id="MobiDB-lite"/>
    </source>
</evidence>
<organism evidence="2 3">
    <name type="scientific">Arenivirga flava</name>
    <dbReference type="NCBI Taxonomy" id="1930060"/>
    <lineage>
        <taxon>Bacteria</taxon>
        <taxon>Bacillati</taxon>
        <taxon>Actinomycetota</taxon>
        <taxon>Actinomycetes</taxon>
        <taxon>Micrococcales</taxon>
        <taxon>Microbacteriaceae</taxon>
        <taxon>Arenivirga</taxon>
    </lineage>
</organism>
<evidence type="ECO:0000313" key="3">
    <source>
        <dbReference type="Proteomes" id="UP001157160"/>
    </source>
</evidence>
<proteinExistence type="predicted"/>
<name>A0AA37UFB8_9MICO</name>
<feature type="compositionally biased region" description="Basic and acidic residues" evidence="1">
    <location>
        <begin position="1"/>
        <end position="16"/>
    </location>
</feature>
<accession>A0AA37UFB8</accession>
<feature type="region of interest" description="Disordered" evidence="1">
    <location>
        <begin position="1"/>
        <end position="59"/>
    </location>
</feature>
<evidence type="ECO:0008006" key="4">
    <source>
        <dbReference type="Google" id="ProtNLM"/>
    </source>
</evidence>
<keyword evidence="3" id="KW-1185">Reference proteome</keyword>
<protein>
    <recommendedName>
        <fullName evidence="4">Multidrug transporter</fullName>
    </recommendedName>
</protein>
<sequence length="59" mass="6382">MTEPKRITDPAEREEQLTTAPNAVPEDANERIELSEGTGGATRIDWSDDAAVRPGDADD</sequence>